<dbReference type="SUPFAM" id="SSF55174">
    <property type="entry name" value="Alpha-L RNA-binding motif"/>
    <property type="match status" value="1"/>
</dbReference>
<dbReference type="Pfam" id="PF01479">
    <property type="entry name" value="S4"/>
    <property type="match status" value="1"/>
</dbReference>
<dbReference type="Gene3D" id="3.10.290.10">
    <property type="entry name" value="RNA-binding S4 domain"/>
    <property type="match status" value="1"/>
</dbReference>
<evidence type="ECO:0000259" key="3">
    <source>
        <dbReference type="SMART" id="SM00363"/>
    </source>
</evidence>
<name>A0A1P8MUW7_9RHOB</name>
<feature type="compositionally biased region" description="Basic and acidic residues" evidence="2">
    <location>
        <begin position="117"/>
        <end position="128"/>
    </location>
</feature>
<accession>A0A1P8MUW7</accession>
<evidence type="ECO:0000313" key="4">
    <source>
        <dbReference type="EMBL" id="APX11886.1"/>
    </source>
</evidence>
<dbReference type="GO" id="GO:0003723">
    <property type="term" value="F:RNA binding"/>
    <property type="evidence" value="ECO:0007669"/>
    <property type="project" value="UniProtKB-KW"/>
</dbReference>
<evidence type="ECO:0000256" key="1">
    <source>
        <dbReference type="PROSITE-ProRule" id="PRU00182"/>
    </source>
</evidence>
<sequence>MSDDAGKLRLDKWLWFARFFKTRSLAATRVAAGDVRVNGARVTKRSTTISPGDVLTFSQGRVVRIIEVKAIGTRRGPAPEAQALYTDMSPPPPPKETPVSENPRFEGKGRPTKKDRRQADLSRSRHLE</sequence>
<reference evidence="4 5" key="1">
    <citation type="submission" date="2017-01" db="EMBL/GenBank/DDBJ databases">
        <title>Complete genome of Tateyamaria omphalii DOK1-4 isolated from seawater in Dokdo.</title>
        <authorList>
            <person name="Kim J.H."/>
            <person name="Chi W.-J."/>
        </authorList>
    </citation>
    <scope>NUCLEOTIDE SEQUENCE [LARGE SCALE GENOMIC DNA]</scope>
    <source>
        <strain evidence="4 5">DOK1-4</strain>
    </source>
</reference>
<dbReference type="CDD" id="cd00165">
    <property type="entry name" value="S4"/>
    <property type="match status" value="1"/>
</dbReference>
<keyword evidence="5" id="KW-1185">Reference proteome</keyword>
<protein>
    <submittedName>
        <fullName evidence="4">RNA-binding protein S4</fullName>
    </submittedName>
</protein>
<feature type="domain" description="RNA-binding S4" evidence="3">
    <location>
        <begin position="8"/>
        <end position="71"/>
    </location>
</feature>
<keyword evidence="1" id="KW-0694">RNA-binding</keyword>
<dbReference type="Proteomes" id="UP000186336">
    <property type="component" value="Chromosome"/>
</dbReference>
<dbReference type="AlphaFoldDB" id="A0A1P8MUW7"/>
<organism evidence="4 5">
    <name type="scientific">Tateyamaria omphalii</name>
    <dbReference type="NCBI Taxonomy" id="299262"/>
    <lineage>
        <taxon>Bacteria</taxon>
        <taxon>Pseudomonadati</taxon>
        <taxon>Pseudomonadota</taxon>
        <taxon>Alphaproteobacteria</taxon>
        <taxon>Rhodobacterales</taxon>
        <taxon>Roseobacteraceae</taxon>
        <taxon>Tateyamaria</taxon>
    </lineage>
</organism>
<dbReference type="STRING" id="299262.BWR18_09490"/>
<dbReference type="EMBL" id="CP019312">
    <property type="protein sequence ID" value="APX11886.1"/>
    <property type="molecule type" value="Genomic_DNA"/>
</dbReference>
<dbReference type="SMART" id="SM00363">
    <property type="entry name" value="S4"/>
    <property type="match status" value="1"/>
</dbReference>
<dbReference type="PROSITE" id="PS50889">
    <property type="entry name" value="S4"/>
    <property type="match status" value="1"/>
</dbReference>
<feature type="region of interest" description="Disordered" evidence="2">
    <location>
        <begin position="76"/>
        <end position="128"/>
    </location>
</feature>
<evidence type="ECO:0000313" key="5">
    <source>
        <dbReference type="Proteomes" id="UP000186336"/>
    </source>
</evidence>
<dbReference type="OrthoDB" id="9797176at2"/>
<dbReference type="RefSeq" id="WP_076627746.1">
    <property type="nucleotide sequence ID" value="NZ_CP019312.1"/>
</dbReference>
<proteinExistence type="predicted"/>
<dbReference type="InterPro" id="IPR036986">
    <property type="entry name" value="S4_RNA-bd_sf"/>
</dbReference>
<dbReference type="KEGG" id="tom:BWR18_09490"/>
<evidence type="ECO:0000256" key="2">
    <source>
        <dbReference type="SAM" id="MobiDB-lite"/>
    </source>
</evidence>
<gene>
    <name evidence="4" type="ORF">BWR18_09490</name>
</gene>
<dbReference type="InterPro" id="IPR002942">
    <property type="entry name" value="S4_RNA-bd"/>
</dbReference>